<dbReference type="GO" id="GO:0006897">
    <property type="term" value="P:endocytosis"/>
    <property type="evidence" value="ECO:0007669"/>
    <property type="project" value="TreeGrafter"/>
</dbReference>
<dbReference type="Pfam" id="PF00350">
    <property type="entry name" value="Dynamin_N"/>
    <property type="match status" value="1"/>
</dbReference>
<dbReference type="Pfam" id="PF01031">
    <property type="entry name" value="Dynamin_M"/>
    <property type="match status" value="1"/>
</dbReference>
<feature type="domain" description="Dynamin-type G" evidence="5">
    <location>
        <begin position="36"/>
        <end position="314"/>
    </location>
</feature>
<dbReference type="EMBL" id="KE384800">
    <property type="protein sequence ID" value="KJK73573.1"/>
    <property type="molecule type" value="Genomic_DNA"/>
</dbReference>
<keyword evidence="2" id="KW-0342">GTP-binding</keyword>
<dbReference type="GO" id="GO:0000266">
    <property type="term" value="P:mitochondrial fission"/>
    <property type="evidence" value="ECO:0007669"/>
    <property type="project" value="TreeGrafter"/>
</dbReference>
<dbReference type="GO" id="GO:0016559">
    <property type="term" value="P:peroxisome fission"/>
    <property type="evidence" value="ECO:0007669"/>
    <property type="project" value="TreeGrafter"/>
</dbReference>
<keyword evidence="1" id="KW-0547">Nucleotide-binding</keyword>
<dbReference type="InterPro" id="IPR000375">
    <property type="entry name" value="Dynamin_stalk"/>
</dbReference>
<dbReference type="GO" id="GO:0005874">
    <property type="term" value="C:microtubule"/>
    <property type="evidence" value="ECO:0007669"/>
    <property type="project" value="TreeGrafter"/>
</dbReference>
<dbReference type="PANTHER" id="PTHR11566">
    <property type="entry name" value="DYNAMIN"/>
    <property type="match status" value="1"/>
</dbReference>
<dbReference type="GO" id="GO:0005739">
    <property type="term" value="C:mitochondrion"/>
    <property type="evidence" value="ECO:0007669"/>
    <property type="project" value="TreeGrafter"/>
</dbReference>
<dbReference type="GO" id="GO:0003924">
    <property type="term" value="F:GTPase activity"/>
    <property type="evidence" value="ECO:0007669"/>
    <property type="project" value="InterPro"/>
</dbReference>
<gene>
    <name evidence="6" type="ORF">H634G_11173</name>
</gene>
<evidence type="ECO:0000256" key="3">
    <source>
        <dbReference type="SAM" id="MobiDB-lite"/>
    </source>
</evidence>
<dbReference type="Gene3D" id="3.40.50.300">
    <property type="entry name" value="P-loop containing nucleotide triphosphate hydrolases"/>
    <property type="match status" value="1"/>
</dbReference>
<dbReference type="AlphaFoldDB" id="A0A0D9NIP6"/>
<proteinExistence type="predicted"/>
<sequence>MDNQLNSLILSQLNTKDAKLLHDLTDKLTSCGVGKFVNLPQIVVVGEQSVGKSSVLEAISHVRFPVKANVCTRVATELVLRRAPVSRINVSVRFDDKSKPPKTFQQTNFSQDDLPIIIDEAKSSMMPEADRDFSKDILRLEIEDKDMYPLTLVDLPGIFHNETEGQSLVGRERVEQLVASYIEQKNSIILAVISGNVDLASHSILPMIRKYDPQGERTLGVITKPDLAPPGLSHEGTYLQLARNEEDSNRLKLGWHVLRNRAEDEAELEQRDAKEEVFFARTAWSSLPPSDRGIKALREKLSNLLYGHIRTKLPTVISDIETKLQQREAEHRRLGKARSEIADMRSFLIDIAEEFRRLARDGIDGRYNDPFFRKADSGQRKLRAELRNFNRALDCIMKMKGSSRRIIEEDDTGTSSEDDFPEYLQSFLERYPYDFPDPEDVTREEFNEEVQVEAASNQGRELPGMPNQGLIMHLFQEQAAPWESIARFHINRVTLVAKAFVDELFQHIIGPPENNATTEAILSTQVDEFFQKKEGLLEDKLAELLRPYQQGYALPLDSEFRRLETSRVVDHLLDKIQDMADAGDLENVTRRKLEDNLADLSGHGGSEFGTDKVIDMMENYYQLSRGTFTDNIITLGIESVLICDIPDILTPKSVNKMSEDELRMLAQESPAATARRDQLKHEIEALKSGLAQCRRYKQRQVTAVRATTQAVIAEADGASESSSAVRLAQQEAVPPLLPARRNSSMERIEVSQAAASVQLNGRVVRVVSLPILQTPSGSGSGDERPRWRWMTPTSSESDVPEHSGWSKSLFPGRKIAIPKSRRRPSTSPSVEDSLPPT</sequence>
<feature type="domain" description="GED" evidence="4">
    <location>
        <begin position="610"/>
        <end position="701"/>
    </location>
</feature>
<reference evidence="7" key="1">
    <citation type="journal article" date="2014" name="BMC Genomics">
        <title>The genome sequence of the biocontrol fungus Metarhizium anisopliae and comparative genomics of Metarhizium species.</title>
        <authorList>
            <person name="Pattemore J.A."/>
            <person name="Hane J.K."/>
            <person name="Williams A.H."/>
            <person name="Wilson B.A."/>
            <person name="Stodart B.J."/>
            <person name="Ash G.J."/>
        </authorList>
    </citation>
    <scope>NUCLEOTIDE SEQUENCE [LARGE SCALE GENOMIC DNA]</scope>
    <source>
        <strain evidence="7">BRIP 53293</strain>
    </source>
</reference>
<organism evidence="6 7">
    <name type="scientific">Metarhizium anisopliae BRIP 53293</name>
    <dbReference type="NCBI Taxonomy" id="1291518"/>
    <lineage>
        <taxon>Eukaryota</taxon>
        <taxon>Fungi</taxon>
        <taxon>Dikarya</taxon>
        <taxon>Ascomycota</taxon>
        <taxon>Pezizomycotina</taxon>
        <taxon>Sordariomycetes</taxon>
        <taxon>Hypocreomycetidae</taxon>
        <taxon>Hypocreales</taxon>
        <taxon>Clavicipitaceae</taxon>
        <taxon>Metarhizium</taxon>
    </lineage>
</organism>
<feature type="region of interest" description="Disordered" evidence="3">
    <location>
        <begin position="772"/>
        <end position="837"/>
    </location>
</feature>
<evidence type="ECO:0000313" key="7">
    <source>
        <dbReference type="Proteomes" id="UP000054544"/>
    </source>
</evidence>
<evidence type="ECO:0008006" key="8">
    <source>
        <dbReference type="Google" id="ProtNLM"/>
    </source>
</evidence>
<dbReference type="STRING" id="1291518.A0A0D9NIP6"/>
<dbReference type="Proteomes" id="UP000054544">
    <property type="component" value="Unassembled WGS sequence"/>
</dbReference>
<dbReference type="GO" id="GO:0048312">
    <property type="term" value="P:intracellular distribution of mitochondria"/>
    <property type="evidence" value="ECO:0007669"/>
    <property type="project" value="TreeGrafter"/>
</dbReference>
<dbReference type="InterPro" id="IPR030381">
    <property type="entry name" value="G_DYNAMIN_dom"/>
</dbReference>
<dbReference type="PROSITE" id="PS51718">
    <property type="entry name" value="G_DYNAMIN_2"/>
    <property type="match status" value="1"/>
</dbReference>
<evidence type="ECO:0000256" key="2">
    <source>
        <dbReference type="ARBA" id="ARBA00023134"/>
    </source>
</evidence>
<dbReference type="GO" id="GO:0016020">
    <property type="term" value="C:membrane"/>
    <property type="evidence" value="ECO:0007669"/>
    <property type="project" value="TreeGrafter"/>
</dbReference>
<dbReference type="CDD" id="cd08771">
    <property type="entry name" value="DLP_1"/>
    <property type="match status" value="1"/>
</dbReference>
<name>A0A0D9NIP6_METAN</name>
<dbReference type="SMART" id="SM00053">
    <property type="entry name" value="DYNc"/>
    <property type="match status" value="1"/>
</dbReference>
<dbReference type="InterPro" id="IPR020850">
    <property type="entry name" value="GED_dom"/>
</dbReference>
<evidence type="ECO:0000313" key="6">
    <source>
        <dbReference type="EMBL" id="KJK73573.1"/>
    </source>
</evidence>
<dbReference type="PANTHER" id="PTHR11566:SF149">
    <property type="entry name" value="GTPASE, PUTATIVE (AFU_ORTHOLOGUE AFUA_6G11890)-RELATED"/>
    <property type="match status" value="1"/>
</dbReference>
<keyword evidence="7" id="KW-1185">Reference proteome</keyword>
<dbReference type="SUPFAM" id="SSF52540">
    <property type="entry name" value="P-loop containing nucleoside triphosphate hydrolases"/>
    <property type="match status" value="1"/>
</dbReference>
<evidence type="ECO:0000259" key="4">
    <source>
        <dbReference type="PROSITE" id="PS51388"/>
    </source>
</evidence>
<dbReference type="GO" id="GO:0008017">
    <property type="term" value="F:microtubule binding"/>
    <property type="evidence" value="ECO:0007669"/>
    <property type="project" value="TreeGrafter"/>
</dbReference>
<dbReference type="InterPro" id="IPR045063">
    <property type="entry name" value="Dynamin_N"/>
</dbReference>
<dbReference type="InterPro" id="IPR022812">
    <property type="entry name" value="Dynamin"/>
</dbReference>
<protein>
    <recommendedName>
        <fullName evidence="8">Interferon-induced GTP-binding protein</fullName>
    </recommendedName>
</protein>
<dbReference type="PRINTS" id="PR00195">
    <property type="entry name" value="DYNAMIN"/>
</dbReference>
<dbReference type="InterPro" id="IPR027417">
    <property type="entry name" value="P-loop_NTPase"/>
</dbReference>
<accession>A0A0D9NIP6</accession>
<dbReference type="InterPro" id="IPR001401">
    <property type="entry name" value="Dynamin_GTPase"/>
</dbReference>
<evidence type="ECO:0000256" key="1">
    <source>
        <dbReference type="ARBA" id="ARBA00022741"/>
    </source>
</evidence>
<dbReference type="PROSITE" id="PS51388">
    <property type="entry name" value="GED"/>
    <property type="match status" value="1"/>
</dbReference>
<evidence type="ECO:0000259" key="5">
    <source>
        <dbReference type="PROSITE" id="PS51718"/>
    </source>
</evidence>
<dbReference type="GO" id="GO:0005525">
    <property type="term" value="F:GTP binding"/>
    <property type="evidence" value="ECO:0007669"/>
    <property type="project" value="InterPro"/>
</dbReference>